<dbReference type="PANTHER" id="PTHR42693:SF53">
    <property type="entry name" value="ENDO-4-O-SULFATASE"/>
    <property type="match status" value="1"/>
</dbReference>
<evidence type="ECO:0000256" key="2">
    <source>
        <dbReference type="ARBA" id="ARBA00022723"/>
    </source>
</evidence>
<evidence type="ECO:0000256" key="1">
    <source>
        <dbReference type="ARBA" id="ARBA00008779"/>
    </source>
</evidence>
<feature type="domain" description="Sulfatase N-terminal" evidence="5">
    <location>
        <begin position="28"/>
        <end position="209"/>
    </location>
</feature>
<gene>
    <name evidence="6" type="ORF">RS130_05350</name>
</gene>
<dbReference type="SUPFAM" id="SSF53649">
    <property type="entry name" value="Alkaline phosphatase-like"/>
    <property type="match status" value="1"/>
</dbReference>
<accession>A0ABU3STU5</accession>
<protein>
    <submittedName>
        <fullName evidence="6">Sulfatase-like hydrolase/transferase</fullName>
    </submittedName>
</protein>
<dbReference type="Pfam" id="PF00884">
    <property type="entry name" value="Sulfatase"/>
    <property type="match status" value="1"/>
</dbReference>
<dbReference type="InterPro" id="IPR017850">
    <property type="entry name" value="Alkaline_phosphatase_core_sf"/>
</dbReference>
<dbReference type="InterPro" id="IPR050738">
    <property type="entry name" value="Sulfatase"/>
</dbReference>
<sequence>MSVIFSISACTQVQESKQTSAIKTQDTPNILFIYTDDQAPWAIGSSGNPQAITPNLDKLAAEGMRLPNAYTTTPVCSPSRAGLMTSRYGYELGIDDWINTKYKSLTKLEPELGLDTSFATWPKILQEAGYYTGLIGKWHLGELDKYHPTQQGYDEFVGFRSGGISTINPKLEKNAKLETYQGLTADVLTKEAINFLQQNKQKVCFVFALSCPAHQMVTSSA</sequence>
<dbReference type="PROSITE" id="PS00149">
    <property type="entry name" value="SULFATASE_2"/>
    <property type="match status" value="1"/>
</dbReference>
<reference evidence="6 7" key="1">
    <citation type="submission" date="2023-10" db="EMBL/GenBank/DDBJ databases">
        <title>Glaciecola aquimarina strain GGW-M5 nov., isolated from a coastal seawater.</title>
        <authorList>
            <person name="Bayburt H."/>
            <person name="Kim J.M."/>
            <person name="Choi B.J."/>
            <person name="Jeon C.O."/>
        </authorList>
    </citation>
    <scope>NUCLEOTIDE SEQUENCE [LARGE SCALE GENOMIC DNA]</scope>
    <source>
        <strain evidence="6 7">KCTC 32108</strain>
    </source>
</reference>
<evidence type="ECO:0000313" key="6">
    <source>
        <dbReference type="EMBL" id="MDU0353428.1"/>
    </source>
</evidence>
<organism evidence="6 7">
    <name type="scientific">Paraglaciecola aquimarina</name>
    <dbReference type="NCBI Taxonomy" id="1235557"/>
    <lineage>
        <taxon>Bacteria</taxon>
        <taxon>Pseudomonadati</taxon>
        <taxon>Pseudomonadota</taxon>
        <taxon>Gammaproteobacteria</taxon>
        <taxon>Alteromonadales</taxon>
        <taxon>Alteromonadaceae</taxon>
        <taxon>Paraglaciecola</taxon>
    </lineage>
</organism>
<evidence type="ECO:0000313" key="7">
    <source>
        <dbReference type="Proteomes" id="UP001247805"/>
    </source>
</evidence>
<evidence type="ECO:0000259" key="5">
    <source>
        <dbReference type="Pfam" id="PF00884"/>
    </source>
</evidence>
<keyword evidence="3" id="KW-0378">Hydrolase</keyword>
<dbReference type="Gene3D" id="3.40.720.10">
    <property type="entry name" value="Alkaline Phosphatase, subunit A"/>
    <property type="match status" value="1"/>
</dbReference>
<keyword evidence="2" id="KW-0479">Metal-binding</keyword>
<dbReference type="InterPro" id="IPR024607">
    <property type="entry name" value="Sulfatase_CS"/>
</dbReference>
<dbReference type="InterPro" id="IPR000917">
    <property type="entry name" value="Sulfatase_N"/>
</dbReference>
<evidence type="ECO:0000256" key="4">
    <source>
        <dbReference type="ARBA" id="ARBA00022837"/>
    </source>
</evidence>
<dbReference type="Proteomes" id="UP001247805">
    <property type="component" value="Unassembled WGS sequence"/>
</dbReference>
<evidence type="ECO:0000256" key="3">
    <source>
        <dbReference type="ARBA" id="ARBA00022801"/>
    </source>
</evidence>
<proteinExistence type="inferred from homology"/>
<comment type="similarity">
    <text evidence="1">Belongs to the sulfatase family.</text>
</comment>
<keyword evidence="4" id="KW-0106">Calcium</keyword>
<dbReference type="PANTHER" id="PTHR42693">
    <property type="entry name" value="ARYLSULFATASE FAMILY MEMBER"/>
    <property type="match status" value="1"/>
</dbReference>
<name>A0ABU3STU5_9ALTE</name>
<comment type="caution">
    <text evidence="6">The sequence shown here is derived from an EMBL/GenBank/DDBJ whole genome shotgun (WGS) entry which is preliminary data.</text>
</comment>
<keyword evidence="7" id="KW-1185">Reference proteome</keyword>
<dbReference type="EMBL" id="JAWDIO010000002">
    <property type="protein sequence ID" value="MDU0353428.1"/>
    <property type="molecule type" value="Genomic_DNA"/>
</dbReference>